<gene>
    <name evidence="2" type="ORF">DEIGR_100512</name>
</gene>
<dbReference type="Proteomes" id="UP000056209">
    <property type="component" value="Unassembled WGS sequence"/>
</dbReference>
<protein>
    <submittedName>
        <fullName evidence="2">Putative Mg2+ chelatase family protein</fullName>
    </submittedName>
</protein>
<dbReference type="AlphaFoldDB" id="A0A100HGY3"/>
<sequence length="65" mass="6985">MLVRVQSTALFGVDAGTMEIQVDVSPGLPAFTIPGSVHQIIRRRDVDKEKRPHPSAGKGGGIRFS</sequence>
<comment type="caution">
    <text evidence="2">The sequence shown here is derived from an EMBL/GenBank/DDBJ whole genome shotgun (WGS) entry which is preliminary data.</text>
</comment>
<evidence type="ECO:0000313" key="3">
    <source>
        <dbReference type="Proteomes" id="UP000056209"/>
    </source>
</evidence>
<evidence type="ECO:0000256" key="1">
    <source>
        <dbReference type="SAM" id="MobiDB-lite"/>
    </source>
</evidence>
<reference evidence="3" key="1">
    <citation type="submission" date="2015-11" db="EMBL/GenBank/DDBJ databases">
        <title>Draft Genome Sequence of the Radioresistant Bacterium Deinococcus grandis, Isolated from Freshwater Fish in Japan.</title>
        <authorList>
            <person name="Satoh K."/>
            <person name="Onodera T."/>
            <person name="Omoso K."/>
            <person name="Takeda-Yano K."/>
            <person name="Katayama T."/>
            <person name="Oono Y."/>
            <person name="Narumi I."/>
        </authorList>
    </citation>
    <scope>NUCLEOTIDE SEQUENCE [LARGE SCALE GENOMIC DNA]</scope>
    <source>
        <strain evidence="3">ATCC 43672</strain>
    </source>
</reference>
<accession>A0A100HGY3</accession>
<evidence type="ECO:0000313" key="2">
    <source>
        <dbReference type="EMBL" id="GAQ20485.1"/>
    </source>
</evidence>
<keyword evidence="3" id="KW-1185">Reference proteome</keyword>
<proteinExistence type="predicted"/>
<dbReference type="EMBL" id="BCMS01000001">
    <property type="protein sequence ID" value="GAQ20485.1"/>
    <property type="molecule type" value="Genomic_DNA"/>
</dbReference>
<name>A0A100HGY3_9DEIO</name>
<feature type="region of interest" description="Disordered" evidence="1">
    <location>
        <begin position="42"/>
        <end position="65"/>
    </location>
</feature>
<organism evidence="2 3">
    <name type="scientific">Deinococcus grandis</name>
    <dbReference type="NCBI Taxonomy" id="57498"/>
    <lineage>
        <taxon>Bacteria</taxon>
        <taxon>Thermotogati</taxon>
        <taxon>Deinococcota</taxon>
        <taxon>Deinococci</taxon>
        <taxon>Deinococcales</taxon>
        <taxon>Deinococcaceae</taxon>
        <taxon>Deinococcus</taxon>
    </lineage>
</organism>
<feature type="compositionally biased region" description="Basic and acidic residues" evidence="1">
    <location>
        <begin position="42"/>
        <end position="52"/>
    </location>
</feature>